<reference evidence="8" key="1">
    <citation type="journal article" date="2023" name="Mol. Phylogenet. Evol.">
        <title>Genome-scale phylogeny and comparative genomics of the fungal order Sordariales.</title>
        <authorList>
            <person name="Hensen N."/>
            <person name="Bonometti L."/>
            <person name="Westerberg I."/>
            <person name="Brannstrom I.O."/>
            <person name="Guillou S."/>
            <person name="Cros-Aarteil S."/>
            <person name="Calhoun S."/>
            <person name="Haridas S."/>
            <person name="Kuo A."/>
            <person name="Mondo S."/>
            <person name="Pangilinan J."/>
            <person name="Riley R."/>
            <person name="LaButti K."/>
            <person name="Andreopoulos B."/>
            <person name="Lipzen A."/>
            <person name="Chen C."/>
            <person name="Yan M."/>
            <person name="Daum C."/>
            <person name="Ng V."/>
            <person name="Clum A."/>
            <person name="Steindorff A."/>
            <person name="Ohm R.A."/>
            <person name="Martin F."/>
            <person name="Silar P."/>
            <person name="Natvig D.O."/>
            <person name="Lalanne C."/>
            <person name="Gautier V."/>
            <person name="Ament-Velasquez S.L."/>
            <person name="Kruys A."/>
            <person name="Hutchinson M.I."/>
            <person name="Powell A.J."/>
            <person name="Barry K."/>
            <person name="Miller A.N."/>
            <person name="Grigoriev I.V."/>
            <person name="Debuchy R."/>
            <person name="Gladieux P."/>
            <person name="Hiltunen Thoren M."/>
            <person name="Johannesson H."/>
        </authorList>
    </citation>
    <scope>NUCLEOTIDE SEQUENCE</scope>
    <source>
        <strain evidence="8">CBS 955.72</strain>
    </source>
</reference>
<dbReference type="AlphaFoldDB" id="A0AAJ0HHE4"/>
<comment type="subcellular location">
    <subcellularLocation>
        <location evidence="2">Cytoplasm</location>
    </subcellularLocation>
    <subcellularLocation>
        <location evidence="1">Nucleus</location>
    </subcellularLocation>
</comment>
<evidence type="ECO:0000256" key="7">
    <source>
        <dbReference type="SAM" id="MobiDB-lite"/>
    </source>
</evidence>
<feature type="region of interest" description="Disordered" evidence="7">
    <location>
        <begin position="99"/>
        <end position="120"/>
    </location>
</feature>
<evidence type="ECO:0000256" key="1">
    <source>
        <dbReference type="ARBA" id="ARBA00004123"/>
    </source>
</evidence>
<keyword evidence="5" id="KW-0963">Cytoplasm</keyword>
<dbReference type="InterPro" id="IPR038744">
    <property type="entry name" value="Hri1_N"/>
</dbReference>
<organism evidence="8 9">
    <name type="scientific">Lasiosphaeria hispida</name>
    <dbReference type="NCBI Taxonomy" id="260671"/>
    <lineage>
        <taxon>Eukaryota</taxon>
        <taxon>Fungi</taxon>
        <taxon>Dikarya</taxon>
        <taxon>Ascomycota</taxon>
        <taxon>Pezizomycotina</taxon>
        <taxon>Sordariomycetes</taxon>
        <taxon>Sordariomycetidae</taxon>
        <taxon>Sordariales</taxon>
        <taxon>Lasiosphaeriaceae</taxon>
        <taxon>Lasiosphaeria</taxon>
    </lineage>
</organism>
<dbReference type="InterPro" id="IPR043047">
    <property type="entry name" value="Hri1_N_sf"/>
</dbReference>
<dbReference type="CDD" id="cd11692">
    <property type="entry name" value="HRI1_N_like"/>
    <property type="match status" value="1"/>
</dbReference>
<reference evidence="8" key="2">
    <citation type="submission" date="2023-06" db="EMBL/GenBank/DDBJ databases">
        <authorList>
            <consortium name="Lawrence Berkeley National Laboratory"/>
            <person name="Haridas S."/>
            <person name="Hensen N."/>
            <person name="Bonometti L."/>
            <person name="Westerberg I."/>
            <person name="Brannstrom I.O."/>
            <person name="Guillou S."/>
            <person name="Cros-Aarteil S."/>
            <person name="Calhoun S."/>
            <person name="Kuo A."/>
            <person name="Mondo S."/>
            <person name="Pangilinan J."/>
            <person name="Riley R."/>
            <person name="Labutti K."/>
            <person name="Andreopoulos B."/>
            <person name="Lipzen A."/>
            <person name="Chen C."/>
            <person name="Yanf M."/>
            <person name="Daum C."/>
            <person name="Ng V."/>
            <person name="Clum A."/>
            <person name="Steindorff A."/>
            <person name="Ohm R."/>
            <person name="Martin F."/>
            <person name="Silar P."/>
            <person name="Natvig D."/>
            <person name="Lalanne C."/>
            <person name="Gautier V."/>
            <person name="Ament-Velasquez S.L."/>
            <person name="Kruys A."/>
            <person name="Hutchinson M.I."/>
            <person name="Powell A.J."/>
            <person name="Barry K."/>
            <person name="Miller A.N."/>
            <person name="Grigoriev I.V."/>
            <person name="Debuchy R."/>
            <person name="Gladieux P."/>
            <person name="Thoren M.H."/>
            <person name="Johannesson H."/>
        </authorList>
    </citation>
    <scope>NUCLEOTIDE SEQUENCE</scope>
    <source>
        <strain evidence="8">CBS 955.72</strain>
    </source>
</reference>
<dbReference type="Gene3D" id="2.40.128.320">
    <property type="entry name" value="Protein HRI1, N-terminal domain"/>
    <property type="match status" value="1"/>
</dbReference>
<name>A0AAJ0HHE4_9PEZI</name>
<dbReference type="Proteomes" id="UP001275084">
    <property type="component" value="Unassembled WGS sequence"/>
</dbReference>
<evidence type="ECO:0000256" key="4">
    <source>
        <dbReference type="ARBA" id="ARBA00017063"/>
    </source>
</evidence>
<sequence>MGDISIRESIRWLPDEASEPTSTIVLTSPEHRFVDLRILLDAKPSSGGKYPFSALDWGIAGTSSSTLREPTDAEPPGQQISHAQWRHWINSRTADVENAADEGDNFPQPDGSILEKGRMVNPATGRETNYEEVWRSATIEAVPCFPDGEAIVCVVLKLQHDEDDSSPLNRGMIVRLGQYCQAIVRKGEGDAGITVERLKWDGATEEWVKQVRIGDAEVPTDFATYFGTEATLDDDILVGGDVWRVVEKS</sequence>
<dbReference type="GO" id="GO:0005634">
    <property type="term" value="C:nucleus"/>
    <property type="evidence" value="ECO:0007669"/>
    <property type="project" value="UniProtKB-SubCell"/>
</dbReference>
<gene>
    <name evidence="8" type="ORF">B0T25DRAFT_455437</name>
</gene>
<evidence type="ECO:0000256" key="3">
    <source>
        <dbReference type="ARBA" id="ARBA00005229"/>
    </source>
</evidence>
<dbReference type="Pfam" id="PF16815">
    <property type="entry name" value="HRI1"/>
    <property type="match status" value="1"/>
</dbReference>
<dbReference type="InterPro" id="IPR031818">
    <property type="entry name" value="Hri1"/>
</dbReference>
<comment type="caution">
    <text evidence="8">The sequence shown here is derived from an EMBL/GenBank/DDBJ whole genome shotgun (WGS) entry which is preliminary data.</text>
</comment>
<evidence type="ECO:0000256" key="5">
    <source>
        <dbReference type="ARBA" id="ARBA00022490"/>
    </source>
</evidence>
<proteinExistence type="inferred from homology"/>
<evidence type="ECO:0000313" key="8">
    <source>
        <dbReference type="EMBL" id="KAK3352736.1"/>
    </source>
</evidence>
<comment type="similarity">
    <text evidence="3">Belongs to the HRI1 family.</text>
</comment>
<evidence type="ECO:0000256" key="6">
    <source>
        <dbReference type="ARBA" id="ARBA00023242"/>
    </source>
</evidence>
<protein>
    <recommendedName>
        <fullName evidence="4">Protein HRI1</fullName>
    </recommendedName>
</protein>
<dbReference type="GO" id="GO:0005737">
    <property type="term" value="C:cytoplasm"/>
    <property type="evidence" value="ECO:0007669"/>
    <property type="project" value="UniProtKB-SubCell"/>
</dbReference>
<evidence type="ECO:0000256" key="2">
    <source>
        <dbReference type="ARBA" id="ARBA00004496"/>
    </source>
</evidence>
<accession>A0AAJ0HHE4</accession>
<keyword evidence="9" id="KW-1185">Reference proteome</keyword>
<evidence type="ECO:0000313" key="9">
    <source>
        <dbReference type="Proteomes" id="UP001275084"/>
    </source>
</evidence>
<dbReference type="CDD" id="cd11693">
    <property type="entry name" value="HRI1_C_like"/>
    <property type="match status" value="1"/>
</dbReference>
<keyword evidence="6" id="KW-0539">Nucleus</keyword>
<dbReference type="EMBL" id="JAUIQD010000004">
    <property type="protein sequence ID" value="KAK3352736.1"/>
    <property type="molecule type" value="Genomic_DNA"/>
</dbReference>